<protein>
    <submittedName>
        <fullName evidence="1">Uncharacterized protein</fullName>
    </submittedName>
</protein>
<sequence>MATLTPAFLFQIDRIEETPGIRPRLSQHGFWLPPRTLFGSQIKEGHTTRKIFCFDGSTVTNWQAEFPEAAVLYKEISMYHSAGHFFIVPYDATKYQVGNGRQVEGVVDSDDEEDEDAEADEEAVSDPTTIDWSVLSFHWRGEGTLSPLPSCRGSDHLIVKGPPLDPQDDRWGRLSDIFLTSSRAGYTSEAMIDAQWHRLNTQRPNQAWVQELLPDSHHAEHHRHTREPKYGAFNGDLAILIALVAFSGHAGFVERAVKHCIRHVHGEDGGWRTHNRPRHQGWQEKRGVHVKVWSYPPYSTNIHLRAMERGDYGAIYR</sequence>
<dbReference type="Proteomes" id="UP000433883">
    <property type="component" value="Unassembled WGS sequence"/>
</dbReference>
<organism evidence="1 2">
    <name type="scientific">Venturia inaequalis</name>
    <name type="common">Apple scab fungus</name>
    <dbReference type="NCBI Taxonomy" id="5025"/>
    <lineage>
        <taxon>Eukaryota</taxon>
        <taxon>Fungi</taxon>
        <taxon>Dikarya</taxon>
        <taxon>Ascomycota</taxon>
        <taxon>Pezizomycotina</taxon>
        <taxon>Dothideomycetes</taxon>
        <taxon>Pleosporomycetidae</taxon>
        <taxon>Venturiales</taxon>
        <taxon>Venturiaceae</taxon>
        <taxon>Venturia</taxon>
    </lineage>
</organism>
<dbReference type="AlphaFoldDB" id="A0A8H3UL55"/>
<evidence type="ECO:0000313" key="1">
    <source>
        <dbReference type="EMBL" id="KAE9972269.1"/>
    </source>
</evidence>
<comment type="caution">
    <text evidence="1">The sequence shown here is derived from an EMBL/GenBank/DDBJ whole genome shotgun (WGS) entry which is preliminary data.</text>
</comment>
<dbReference type="EMBL" id="WNWQ01000268">
    <property type="protein sequence ID" value="KAE9972269.1"/>
    <property type="molecule type" value="Genomic_DNA"/>
</dbReference>
<name>A0A8H3UL55_VENIN</name>
<dbReference type="OrthoDB" id="5243686at2759"/>
<reference evidence="1 2" key="1">
    <citation type="submission" date="2019-11" db="EMBL/GenBank/DDBJ databases">
        <title>Venturia inaequalis Genome Resource.</title>
        <authorList>
            <person name="Lichtner F.J."/>
        </authorList>
    </citation>
    <scope>NUCLEOTIDE SEQUENCE [LARGE SCALE GENOMIC DNA]</scope>
    <source>
        <strain evidence="1">Bline_iso_100314</strain>
    </source>
</reference>
<evidence type="ECO:0000313" key="2">
    <source>
        <dbReference type="Proteomes" id="UP000433883"/>
    </source>
</evidence>
<accession>A0A8H3UL55</accession>
<proteinExistence type="predicted"/>
<gene>
    <name evidence="1" type="ORF">BLS_004094</name>
</gene>